<reference evidence="10" key="1">
    <citation type="submission" date="2023-09" db="UniProtKB">
        <authorList>
            <consortium name="Ensembl"/>
        </authorList>
    </citation>
    <scope>IDENTIFICATION</scope>
</reference>
<keyword evidence="4" id="KW-0812">Transmembrane</keyword>
<evidence type="ECO:0000256" key="2">
    <source>
        <dbReference type="ARBA" id="ARBA00004496"/>
    </source>
</evidence>
<protein>
    <submittedName>
        <fullName evidence="10">Murine retrovirus integration site 1 homolog</fullName>
    </submittedName>
</protein>
<name>A0A3B5ASK0_9TELE</name>
<feature type="coiled-coil region" evidence="8">
    <location>
        <begin position="245"/>
        <end position="272"/>
    </location>
</feature>
<feature type="compositionally biased region" description="Low complexity" evidence="9">
    <location>
        <begin position="81"/>
        <end position="109"/>
    </location>
</feature>
<dbReference type="GO" id="GO:0005737">
    <property type="term" value="C:cytoplasm"/>
    <property type="evidence" value="ECO:0007669"/>
    <property type="project" value="UniProtKB-SubCell"/>
</dbReference>
<dbReference type="GeneTree" id="ENSGT00530000063722"/>
<evidence type="ECO:0000256" key="8">
    <source>
        <dbReference type="SAM" id="Coils"/>
    </source>
</evidence>
<evidence type="ECO:0000256" key="6">
    <source>
        <dbReference type="ARBA" id="ARBA00023054"/>
    </source>
</evidence>
<evidence type="ECO:0000256" key="1">
    <source>
        <dbReference type="ARBA" id="ARBA00004167"/>
    </source>
</evidence>
<dbReference type="GO" id="GO:0016020">
    <property type="term" value="C:membrane"/>
    <property type="evidence" value="ECO:0007669"/>
    <property type="project" value="UniProtKB-SubCell"/>
</dbReference>
<organism evidence="10">
    <name type="scientific">Stegastes partitus</name>
    <name type="common">bicolor damselfish</name>
    <dbReference type="NCBI Taxonomy" id="144197"/>
    <lineage>
        <taxon>Eukaryota</taxon>
        <taxon>Metazoa</taxon>
        <taxon>Chordata</taxon>
        <taxon>Craniata</taxon>
        <taxon>Vertebrata</taxon>
        <taxon>Euteleostomi</taxon>
        <taxon>Actinopterygii</taxon>
        <taxon>Neopterygii</taxon>
        <taxon>Teleostei</taxon>
        <taxon>Neoteleostei</taxon>
        <taxon>Acanthomorphata</taxon>
        <taxon>Ovalentaria</taxon>
        <taxon>Pomacentridae</taxon>
        <taxon>Stegastes</taxon>
    </lineage>
</organism>
<dbReference type="PANTHER" id="PTHR15352">
    <property type="entry name" value="LYMPHOID-RESTRICTED MEMBRANE PROTEIN, JAW1"/>
    <property type="match status" value="1"/>
</dbReference>
<evidence type="ECO:0000256" key="5">
    <source>
        <dbReference type="ARBA" id="ARBA00022989"/>
    </source>
</evidence>
<evidence type="ECO:0000256" key="9">
    <source>
        <dbReference type="SAM" id="MobiDB-lite"/>
    </source>
</evidence>
<keyword evidence="7" id="KW-0472">Membrane</keyword>
<dbReference type="InterPro" id="IPR008677">
    <property type="entry name" value="MRVI1"/>
</dbReference>
<dbReference type="Ensembl" id="ENSSPAT00000016768.1">
    <property type="protein sequence ID" value="ENSSPAP00000016507.1"/>
    <property type="gene ID" value="ENSSPAG00000012434.1"/>
</dbReference>
<keyword evidence="3" id="KW-0963">Cytoplasm</keyword>
<feature type="region of interest" description="Disordered" evidence="9">
    <location>
        <begin position="76"/>
        <end position="109"/>
    </location>
</feature>
<accession>A0A3B5ASK0</accession>
<comment type="subcellular location">
    <subcellularLocation>
        <location evidence="2">Cytoplasm</location>
    </subcellularLocation>
    <subcellularLocation>
        <location evidence="1">Membrane</location>
        <topology evidence="1">Single-pass membrane protein</topology>
    </subcellularLocation>
</comment>
<evidence type="ECO:0000256" key="7">
    <source>
        <dbReference type="ARBA" id="ARBA00023136"/>
    </source>
</evidence>
<dbReference type="Pfam" id="PF05781">
    <property type="entry name" value="MRVI1"/>
    <property type="match status" value="1"/>
</dbReference>
<keyword evidence="6 8" id="KW-0175">Coiled coil</keyword>
<evidence type="ECO:0000313" key="10">
    <source>
        <dbReference type="Ensembl" id="ENSSPAP00000016507.1"/>
    </source>
</evidence>
<evidence type="ECO:0000256" key="3">
    <source>
        <dbReference type="ARBA" id="ARBA00022490"/>
    </source>
</evidence>
<sequence length="379" mass="42857">MPTLPEEEEDSPEEIKSVLVCLCFFMCVLCFSDSTGNVIDLVKDQLPELQLSEEDRQKNLELLEQAKKVSDRFLTRRGRRSTSSLTDSPTGSAGLSPAPTPSSSPCSSRSSSLTVAPGLFTVLSPSLCNQVSLWVKCREMIIKKRMFWSCFRVQEHKLMRNQSIVGSKLPDLSEAAEQEKGSPSSPHSSSSEETKEKSDAMPNISDIMLRKLKLHRGLPGCAPPLTEKEVENAFVQLSLAFRNDNYTLETRLKQAERERNLTEEDTEKELEEFKGMTAPQWQNLEQREAYQRLIETLAVLHRLATRLSSRAEIVGAVRQEKRMNKATEVMMQYVENLKRTYEKDHAELMEFKKLANQNSNRCYGGSVDTGGQRRCCCSS</sequence>
<evidence type="ECO:0000256" key="4">
    <source>
        <dbReference type="ARBA" id="ARBA00022692"/>
    </source>
</evidence>
<dbReference type="GO" id="GO:0019934">
    <property type="term" value="P:cGMP-mediated signaling"/>
    <property type="evidence" value="ECO:0007669"/>
    <property type="project" value="TreeGrafter"/>
</dbReference>
<feature type="compositionally biased region" description="Basic and acidic residues" evidence="9">
    <location>
        <begin position="190"/>
        <end position="199"/>
    </location>
</feature>
<feature type="region of interest" description="Disordered" evidence="9">
    <location>
        <begin position="173"/>
        <end position="202"/>
    </location>
</feature>
<dbReference type="AlphaFoldDB" id="A0A3B5ASK0"/>
<dbReference type="STRING" id="144197.ENSSPAP00000016507"/>
<proteinExistence type="predicted"/>
<dbReference type="PANTHER" id="PTHR15352:SF2">
    <property type="entry name" value="INOSITOL 1,4,5-TRIPHOSPHATE RECEPTOR ASSOCIATED 1"/>
    <property type="match status" value="1"/>
</dbReference>
<keyword evidence="5" id="KW-1133">Transmembrane helix</keyword>